<keyword evidence="8" id="KW-0067">ATP-binding</keyword>
<dbReference type="InterPro" id="IPR013749">
    <property type="entry name" value="PM/HMP-P_kinase-1"/>
</dbReference>
<keyword evidence="6" id="KW-0547">Nucleotide-binding</keyword>
<evidence type="ECO:0000256" key="2">
    <source>
        <dbReference type="ARBA" id="ARBA00000565"/>
    </source>
</evidence>
<dbReference type="EC" id="2.7.1.49" evidence="11"/>
<dbReference type="KEGG" id="egd:GS424_011740"/>
<sequence length="263" mass="27082">MEAVLSIAGSDSSGGAGIQADIKTIAAHRLFAETALTALTAQNTLGVTGVLDVDPAFVTAQIDAVFEDIRPAAVKVGMVSSAAIIEAIADALERHGATNIVVDPVMVATSGARLISEDAVEALKARLLPLADVVTPNMPEAEVLCGFAVNDDASMERAADELAERVRGAALVKGGHGVERADDVLVSAADAPAFWLRAPRIDTENTHGTGCTLSSAIACGLARGLPMEAAVRAAKDYVHGALASGLDLGRGNGPLDHMWERRD</sequence>
<dbReference type="UniPathway" id="UPA00060">
    <property type="reaction ID" value="UER00138"/>
</dbReference>
<comment type="catalytic activity">
    <reaction evidence="2">
        <text>4-amino-2-methyl-5-(phosphooxymethyl)pyrimidine + ATP = 4-amino-2-methyl-5-(diphosphooxymethyl)pyrimidine + ADP</text>
        <dbReference type="Rhea" id="RHEA:19893"/>
        <dbReference type="ChEBI" id="CHEBI:30616"/>
        <dbReference type="ChEBI" id="CHEBI:57841"/>
        <dbReference type="ChEBI" id="CHEBI:58354"/>
        <dbReference type="ChEBI" id="CHEBI:456216"/>
        <dbReference type="EC" id="2.7.4.7"/>
    </reaction>
</comment>
<comment type="pathway">
    <text evidence="4">Cofactor biosynthesis; thiamine diphosphate biosynthesis; 4-amino-2-methyl-5-diphosphomethylpyrimidine from 5-amino-1-(5-phospho-D-ribosyl)imidazole: step 3/3.</text>
</comment>
<dbReference type="GO" id="GO:0008972">
    <property type="term" value="F:phosphomethylpyrimidine kinase activity"/>
    <property type="evidence" value="ECO:0007669"/>
    <property type="project" value="UniProtKB-EC"/>
</dbReference>
<dbReference type="GO" id="GO:0009229">
    <property type="term" value="P:thiamine diphosphate biosynthetic process"/>
    <property type="evidence" value="ECO:0007669"/>
    <property type="project" value="UniProtKB-UniPathway"/>
</dbReference>
<gene>
    <name evidence="11" type="primary">thiD</name>
    <name evidence="11" type="ORF">GS424_011740</name>
</gene>
<feature type="domain" description="Pyridoxamine kinase/Phosphomethylpyrimidine kinase" evidence="10">
    <location>
        <begin position="11"/>
        <end position="256"/>
    </location>
</feature>
<evidence type="ECO:0000259" key="10">
    <source>
        <dbReference type="Pfam" id="PF08543"/>
    </source>
</evidence>
<keyword evidence="7 11" id="KW-0418">Kinase</keyword>
<evidence type="ECO:0000256" key="8">
    <source>
        <dbReference type="ARBA" id="ARBA00022840"/>
    </source>
</evidence>
<keyword evidence="9" id="KW-0784">Thiamine biosynthesis</keyword>
<proteinExistence type="predicted"/>
<organism evidence="11 12">
    <name type="scientific">Eggerthella guodeyinii</name>
    <dbReference type="NCBI Taxonomy" id="2690837"/>
    <lineage>
        <taxon>Bacteria</taxon>
        <taxon>Bacillati</taxon>
        <taxon>Actinomycetota</taxon>
        <taxon>Coriobacteriia</taxon>
        <taxon>Eggerthellales</taxon>
        <taxon>Eggerthellaceae</taxon>
        <taxon>Eggerthella</taxon>
    </lineage>
</organism>
<protein>
    <submittedName>
        <fullName evidence="11">Bifunctional hydroxymethylpyrimidine kinase/phosphomethylpyrimidine kinase</fullName>
        <ecNumber evidence="11">2.7.1.49</ecNumber>
        <ecNumber evidence="11">2.7.4.7</ecNumber>
    </submittedName>
</protein>
<dbReference type="AlphaFoldDB" id="A0A6L7IXT5"/>
<comment type="function">
    <text evidence="3">Catalyzes the phosphorylation of hydroxymethylpyrimidine phosphate (HMP-P) to HMP-PP, and of HMP to HMP-P.</text>
</comment>
<evidence type="ECO:0000256" key="7">
    <source>
        <dbReference type="ARBA" id="ARBA00022777"/>
    </source>
</evidence>
<evidence type="ECO:0000256" key="1">
    <source>
        <dbReference type="ARBA" id="ARBA00000151"/>
    </source>
</evidence>
<dbReference type="PANTHER" id="PTHR20858">
    <property type="entry name" value="PHOSPHOMETHYLPYRIMIDINE KINASE"/>
    <property type="match status" value="1"/>
</dbReference>
<dbReference type="GO" id="GO:0005829">
    <property type="term" value="C:cytosol"/>
    <property type="evidence" value="ECO:0007669"/>
    <property type="project" value="TreeGrafter"/>
</dbReference>
<dbReference type="Proteomes" id="UP000478463">
    <property type="component" value="Chromosome"/>
</dbReference>
<evidence type="ECO:0000256" key="9">
    <source>
        <dbReference type="ARBA" id="ARBA00022977"/>
    </source>
</evidence>
<dbReference type="EMBL" id="CP063310">
    <property type="protein sequence ID" value="QOS67196.1"/>
    <property type="molecule type" value="Genomic_DNA"/>
</dbReference>
<dbReference type="EC" id="2.7.4.7" evidence="11"/>
<dbReference type="RefSeq" id="WP_160942828.1">
    <property type="nucleotide sequence ID" value="NZ_CP063310.1"/>
</dbReference>
<dbReference type="InterPro" id="IPR004399">
    <property type="entry name" value="HMP/HMP-P_kinase_dom"/>
</dbReference>
<dbReference type="GO" id="GO:0005524">
    <property type="term" value="F:ATP binding"/>
    <property type="evidence" value="ECO:0007669"/>
    <property type="project" value="UniProtKB-KW"/>
</dbReference>
<dbReference type="GO" id="GO:0008902">
    <property type="term" value="F:hydroxymethylpyrimidine kinase activity"/>
    <property type="evidence" value="ECO:0007669"/>
    <property type="project" value="UniProtKB-EC"/>
</dbReference>
<evidence type="ECO:0000256" key="4">
    <source>
        <dbReference type="ARBA" id="ARBA00004769"/>
    </source>
</evidence>
<keyword evidence="5 11" id="KW-0808">Transferase</keyword>
<dbReference type="InterPro" id="IPR029056">
    <property type="entry name" value="Ribokinase-like"/>
</dbReference>
<accession>A0A6L7IXT5</accession>
<dbReference type="FunFam" id="3.40.1190.20:FF:000003">
    <property type="entry name" value="Phosphomethylpyrimidine kinase ThiD"/>
    <property type="match status" value="1"/>
</dbReference>
<dbReference type="Gene3D" id="3.40.1190.20">
    <property type="match status" value="1"/>
</dbReference>
<name>A0A6L7IXT5_9ACTN</name>
<comment type="catalytic activity">
    <reaction evidence="1">
        <text>4-amino-5-hydroxymethyl-2-methylpyrimidine + ATP = 4-amino-2-methyl-5-(phosphooxymethyl)pyrimidine + ADP + H(+)</text>
        <dbReference type="Rhea" id="RHEA:23096"/>
        <dbReference type="ChEBI" id="CHEBI:15378"/>
        <dbReference type="ChEBI" id="CHEBI:16892"/>
        <dbReference type="ChEBI" id="CHEBI:30616"/>
        <dbReference type="ChEBI" id="CHEBI:58354"/>
        <dbReference type="ChEBI" id="CHEBI:456216"/>
        <dbReference type="EC" id="2.7.1.49"/>
    </reaction>
</comment>
<dbReference type="GO" id="GO:0009228">
    <property type="term" value="P:thiamine biosynthetic process"/>
    <property type="evidence" value="ECO:0007669"/>
    <property type="project" value="UniProtKB-KW"/>
</dbReference>
<evidence type="ECO:0000313" key="12">
    <source>
        <dbReference type="Proteomes" id="UP000478463"/>
    </source>
</evidence>
<evidence type="ECO:0000313" key="11">
    <source>
        <dbReference type="EMBL" id="QOS67196.1"/>
    </source>
</evidence>
<evidence type="ECO:0000256" key="5">
    <source>
        <dbReference type="ARBA" id="ARBA00022679"/>
    </source>
</evidence>
<dbReference type="PANTHER" id="PTHR20858:SF17">
    <property type="entry name" value="HYDROXYMETHYLPYRIMIDINE_PHOSPHOMETHYLPYRIMIDINE KINASE THI20-RELATED"/>
    <property type="match status" value="1"/>
</dbReference>
<dbReference type="Pfam" id="PF08543">
    <property type="entry name" value="Phos_pyr_kin"/>
    <property type="match status" value="1"/>
</dbReference>
<evidence type="ECO:0000256" key="3">
    <source>
        <dbReference type="ARBA" id="ARBA00003848"/>
    </source>
</evidence>
<dbReference type="SUPFAM" id="SSF53613">
    <property type="entry name" value="Ribokinase-like"/>
    <property type="match status" value="1"/>
</dbReference>
<dbReference type="NCBIfam" id="TIGR00097">
    <property type="entry name" value="HMP-P_kinase"/>
    <property type="match status" value="1"/>
</dbReference>
<evidence type="ECO:0000256" key="6">
    <source>
        <dbReference type="ARBA" id="ARBA00022741"/>
    </source>
</evidence>
<dbReference type="CDD" id="cd01169">
    <property type="entry name" value="HMPP_kinase"/>
    <property type="match status" value="1"/>
</dbReference>
<reference evidence="11 12" key="1">
    <citation type="submission" date="2020-10" db="EMBL/GenBank/DDBJ databases">
        <title>Eggerthella sp. nov., isolated from human feces.</title>
        <authorList>
            <person name="Yajun G."/>
        </authorList>
    </citation>
    <scope>NUCLEOTIDE SEQUENCE [LARGE SCALE GENOMIC DNA]</scope>
    <source>
        <strain evidence="11 12">HF-1101</strain>
    </source>
</reference>